<dbReference type="Proteomes" id="UP000031599">
    <property type="component" value="Unassembled WGS sequence"/>
</dbReference>
<dbReference type="EMBL" id="JMCC02000117">
    <property type="protein sequence ID" value="KIG12814.1"/>
    <property type="molecule type" value="Genomic_DNA"/>
</dbReference>
<feature type="compositionally biased region" description="Gly residues" evidence="1">
    <location>
        <begin position="200"/>
        <end position="210"/>
    </location>
</feature>
<name>A0A0C1Z5D6_9BACT</name>
<sequence>MPNQLGGGRFVVRPHARKASGELGHQGVDPGLGELADPVALGRRDVVVGGVELERVELERAHQRERPRGEVQQRDLAGIGEHADLAALDRLWRLDRDAKLAADAGFVDRDGDQGRAPRNPDLRDRAAANEASATEQPVADLLERLAAKQRGEQAMLDRVEAQDLELGVGQRVEREVLADEADRLPGGDPNEELIERDGPRSGGAPAGGGALEPMKHAQLEQLGEGWEQGPAQRGEILLGAGWPPRGTPKSLAHGGGGRQLLAAAEVSQRPVDVTRRILLEQLEQAPQLDHRIPGGEPLTQLHEGLGEPTRAKHYTRDHREPPPLAALDGVGAGAHAVELPLDEAHEATQQDRPQRLWICERGEARRDLELVTLDPGREPRQRQRDLGATQRATAVVDVDGGAALAGGRERELGQPQLAPLLGQLGLQLDAAQGWPGQRQRLLGALEKARAAAQPRQPLGEGIEDVVADQLPQHLAVGLLEPQHLGIELGQRIRAVVGTRLEPRDALAQCVLGSQLGQ</sequence>
<feature type="region of interest" description="Disordered" evidence="1">
    <location>
        <begin position="178"/>
        <end position="211"/>
    </location>
</feature>
<reference evidence="2 3" key="1">
    <citation type="submission" date="2014-12" db="EMBL/GenBank/DDBJ databases">
        <title>Genome assembly of Enhygromyxa salina DSM 15201.</title>
        <authorList>
            <person name="Sharma G."/>
            <person name="Subramanian S."/>
        </authorList>
    </citation>
    <scope>NUCLEOTIDE SEQUENCE [LARGE SCALE GENOMIC DNA]</scope>
    <source>
        <strain evidence="2 3">DSM 15201</strain>
    </source>
</reference>
<proteinExistence type="predicted"/>
<gene>
    <name evidence="2" type="ORF">DB30_00977</name>
</gene>
<protein>
    <submittedName>
        <fullName evidence="2">Uncharacterized protein</fullName>
    </submittedName>
</protein>
<comment type="caution">
    <text evidence="2">The sequence shown here is derived from an EMBL/GenBank/DDBJ whole genome shotgun (WGS) entry which is preliminary data.</text>
</comment>
<organism evidence="2 3">
    <name type="scientific">Enhygromyxa salina</name>
    <dbReference type="NCBI Taxonomy" id="215803"/>
    <lineage>
        <taxon>Bacteria</taxon>
        <taxon>Pseudomonadati</taxon>
        <taxon>Myxococcota</taxon>
        <taxon>Polyangia</taxon>
        <taxon>Nannocystales</taxon>
        <taxon>Nannocystaceae</taxon>
        <taxon>Enhygromyxa</taxon>
    </lineage>
</organism>
<feature type="region of interest" description="Disordered" evidence="1">
    <location>
        <begin position="107"/>
        <end position="137"/>
    </location>
</feature>
<feature type="compositionally biased region" description="Basic and acidic residues" evidence="1">
    <location>
        <begin position="107"/>
        <end position="127"/>
    </location>
</feature>
<evidence type="ECO:0000313" key="2">
    <source>
        <dbReference type="EMBL" id="KIG12814.1"/>
    </source>
</evidence>
<evidence type="ECO:0000313" key="3">
    <source>
        <dbReference type="Proteomes" id="UP000031599"/>
    </source>
</evidence>
<evidence type="ECO:0000256" key="1">
    <source>
        <dbReference type="SAM" id="MobiDB-lite"/>
    </source>
</evidence>
<accession>A0A0C1Z5D6</accession>
<dbReference type="AlphaFoldDB" id="A0A0C1Z5D6"/>